<evidence type="ECO:0000313" key="5">
    <source>
        <dbReference type="Proteomes" id="UP000325313"/>
    </source>
</evidence>
<protein>
    <submittedName>
        <fullName evidence="3">Uncharacterized protein</fullName>
    </submittedName>
</protein>
<organism evidence="3 5">
    <name type="scientific">Puccinia graminis f. sp. tritici</name>
    <dbReference type="NCBI Taxonomy" id="56615"/>
    <lineage>
        <taxon>Eukaryota</taxon>
        <taxon>Fungi</taxon>
        <taxon>Dikarya</taxon>
        <taxon>Basidiomycota</taxon>
        <taxon>Pucciniomycotina</taxon>
        <taxon>Pucciniomycetes</taxon>
        <taxon>Pucciniales</taxon>
        <taxon>Pucciniaceae</taxon>
        <taxon>Puccinia</taxon>
    </lineage>
</organism>
<dbReference type="EMBL" id="VDEP01000038">
    <property type="protein sequence ID" value="KAA1135663.1"/>
    <property type="molecule type" value="Genomic_DNA"/>
</dbReference>
<name>A0A5B0SEM3_PUCGR</name>
<accession>A0A5B0SEM3</accession>
<evidence type="ECO:0000313" key="2">
    <source>
        <dbReference type="EMBL" id="KAA1076286.1"/>
    </source>
</evidence>
<feature type="region of interest" description="Disordered" evidence="1">
    <location>
        <begin position="1"/>
        <end position="20"/>
    </location>
</feature>
<feature type="compositionally biased region" description="Low complexity" evidence="1">
    <location>
        <begin position="273"/>
        <end position="288"/>
    </location>
</feature>
<feature type="compositionally biased region" description="Pro residues" evidence="1">
    <location>
        <begin position="241"/>
        <end position="257"/>
    </location>
</feature>
<feature type="region of interest" description="Disordered" evidence="1">
    <location>
        <begin position="168"/>
        <end position="289"/>
    </location>
</feature>
<evidence type="ECO:0000313" key="4">
    <source>
        <dbReference type="Proteomes" id="UP000324748"/>
    </source>
</evidence>
<evidence type="ECO:0000256" key="1">
    <source>
        <dbReference type="SAM" id="MobiDB-lite"/>
    </source>
</evidence>
<feature type="compositionally biased region" description="Acidic residues" evidence="1">
    <location>
        <begin position="487"/>
        <end position="497"/>
    </location>
</feature>
<reference evidence="4 5" key="1">
    <citation type="submission" date="2019-05" db="EMBL/GenBank/DDBJ databases">
        <title>Emergence of the Ug99 lineage of the wheat stem rust pathogen through somatic hybridization.</title>
        <authorList>
            <person name="Li F."/>
            <person name="Upadhyaya N.M."/>
            <person name="Sperschneider J."/>
            <person name="Matny O."/>
            <person name="Nguyen-Phuc H."/>
            <person name="Mago R."/>
            <person name="Raley C."/>
            <person name="Miller M.E."/>
            <person name="Silverstein K.A.T."/>
            <person name="Henningsen E."/>
            <person name="Hirsch C.D."/>
            <person name="Visser B."/>
            <person name="Pretorius Z.A."/>
            <person name="Steffenson B.J."/>
            <person name="Schwessinger B."/>
            <person name="Dodds P.N."/>
            <person name="Figueroa M."/>
        </authorList>
    </citation>
    <scope>NUCLEOTIDE SEQUENCE [LARGE SCALE GENOMIC DNA]</scope>
    <source>
        <strain evidence="2">21-0</strain>
        <strain evidence="3 5">Ug99</strain>
    </source>
</reference>
<dbReference type="Proteomes" id="UP000325313">
    <property type="component" value="Unassembled WGS sequence"/>
</dbReference>
<gene>
    <name evidence="2" type="ORF">PGT21_001233</name>
    <name evidence="3" type="ORF">PGTUg99_029564</name>
</gene>
<dbReference type="EMBL" id="VSWC01000145">
    <property type="protein sequence ID" value="KAA1076286.1"/>
    <property type="molecule type" value="Genomic_DNA"/>
</dbReference>
<feature type="region of interest" description="Disordered" evidence="1">
    <location>
        <begin position="460"/>
        <end position="504"/>
    </location>
</feature>
<dbReference type="OrthoDB" id="2538032at2759"/>
<evidence type="ECO:0000313" key="3">
    <source>
        <dbReference type="EMBL" id="KAA1135663.1"/>
    </source>
</evidence>
<keyword evidence="4" id="KW-1185">Reference proteome</keyword>
<dbReference type="Proteomes" id="UP000324748">
    <property type="component" value="Unassembled WGS sequence"/>
</dbReference>
<feature type="compositionally biased region" description="Polar residues" evidence="1">
    <location>
        <begin position="460"/>
        <end position="480"/>
    </location>
</feature>
<feature type="compositionally biased region" description="Polar residues" evidence="1">
    <location>
        <begin position="263"/>
        <end position="272"/>
    </location>
</feature>
<feature type="compositionally biased region" description="Low complexity" evidence="1">
    <location>
        <begin position="176"/>
        <end position="215"/>
    </location>
</feature>
<feature type="compositionally biased region" description="Low complexity" evidence="1">
    <location>
        <begin position="10"/>
        <end position="20"/>
    </location>
</feature>
<sequence>MDLESINLAPFPSSHSSQLTSTFSPSPYNLIIIIILIIIMTNNNNNENNKNKNKLITQEERPATPQNKNTLFIPFNSPRTPHPIPLSHPPSPIPRDDIIEGMSASTGSIFERDVENFDASLTAQEAIQLAVPPVLDEAIEALATVSPENILVDQIPLEYHLFNSTLSANSTDHTQPSSPNNNNNNNNPSLPASSSSSSSSPHNQLSAISSSTPTAAHHHHQSHSVPSYPFPSFNSPAHLSPSPPSSHPPPPSPPSIPPRLHHQTLSCTSDTASISDPSSPRSLSPTPSFKIGRSMVTQLATDPDSFPTLTANNNHPLIPAEILSTNALLKNEQPATLLSPVQPVQQILFTNNDHNKPDQETPQTFRQRKTCISFMSYVDILNSERSDHSSDSAAAPSSSAMNALRMARKSTSSLVKRASSIFSHSSRVRSSSKKNINLLSTSPNENLGKAWVNRSRCTSSNTTYHSCPTQRSASEIQHNPSAGLETPEAEAEAEAEVLGEFHWN</sequence>
<comment type="caution">
    <text evidence="3">The sequence shown here is derived from an EMBL/GenBank/DDBJ whole genome shotgun (WGS) entry which is preliminary data.</text>
</comment>
<dbReference type="AlphaFoldDB" id="A0A5B0SEM3"/>
<proteinExistence type="predicted"/>